<feature type="region of interest" description="Disordered" evidence="2">
    <location>
        <begin position="677"/>
        <end position="699"/>
    </location>
</feature>
<dbReference type="RefSeq" id="XP_041190786.1">
    <property type="nucleotide sequence ID" value="XM_041340497.1"/>
</dbReference>
<evidence type="ECO:0000256" key="2">
    <source>
        <dbReference type="SAM" id="MobiDB-lite"/>
    </source>
</evidence>
<keyword evidence="1" id="KW-0175">Coiled coil</keyword>
<feature type="compositionally biased region" description="Polar residues" evidence="2">
    <location>
        <begin position="35"/>
        <end position="62"/>
    </location>
</feature>
<feature type="region of interest" description="Disordered" evidence="2">
    <location>
        <begin position="113"/>
        <end position="143"/>
    </location>
</feature>
<evidence type="ECO:0000256" key="1">
    <source>
        <dbReference type="SAM" id="Coils"/>
    </source>
</evidence>
<dbReference type="GeneID" id="64634513"/>
<feature type="coiled-coil region" evidence="1">
    <location>
        <begin position="321"/>
        <end position="355"/>
    </location>
</feature>
<dbReference type="EMBL" id="JABBWG010000025">
    <property type="protein sequence ID" value="KAG1812763.1"/>
    <property type="molecule type" value="Genomic_DNA"/>
</dbReference>
<keyword evidence="4" id="KW-1185">Reference proteome</keyword>
<sequence length="699" mass="75643">MNLIPSDFESPRRPSLVRDRPFRPPLPNGPRLRSPTKNSVDMSSPLGSSSTDKGSPVVTSGLASPVFTSPFLRPGSPPGLLDESQSFPLDSSLPQFSASLHTRATSDIGVQVSQNFSSHPPSPSLSPAATPPAQKPKVNLKSQPSVTTFLAPPPLAPPPTVSFESIQIPWKGLPYEAAQWTFTSSELQEIVSRAIRLSAKESFIRLLSLQALDTDMVKEAERLEEERLAMQVKWRFEMNRRTMQMQALNSCATVFANSGEGDKENVLGGLISQVATSIASCDSILASILQISDQQAQISVVQHRHWASALGIAVRKLNKAFERQGEEMKRAVIRIQTLEDELDEAWREAEGMAAEIDEMEQSDEEEVDIDDNQTLGDVTINTDIAQVMGVTAKAVLSKATLISQVKHVPSDAKSIKSSKSVKSSRSKRSKDGPNRLSRLSAAKTRSRTASNASLRLPKGLRTPTAAYMPQDEPPPMPALPDALQGCSFLDMDTSGAEYSRPLRKQLPNRAPEPTVCLPEPPHTAGLPRTSIPSIWIDADSGPGLRPNGLDRSHSMQISSSFRQGRRSELVMSMSRSDAGHSPVEKVEPVLGSTGAVAVVDKPPPVDTPVPVPVIDRPLSAVDRLVSGAMDRPRPSIDRRSSGSHKLMPLLERSTGIPATLISGGRYYSRGLPNYRSTETISEGRTPPRVGTPNNGYAGA</sequence>
<feature type="region of interest" description="Disordered" evidence="2">
    <location>
        <begin position="1"/>
        <end position="87"/>
    </location>
</feature>
<feature type="region of interest" description="Disordered" evidence="2">
    <location>
        <begin position="409"/>
        <end position="472"/>
    </location>
</feature>
<name>A0A9P7E6P9_9AGAM</name>
<dbReference type="Proteomes" id="UP000807769">
    <property type="component" value="Unassembled WGS sequence"/>
</dbReference>
<organism evidence="3 4">
    <name type="scientific">Suillus subaureus</name>
    <dbReference type="NCBI Taxonomy" id="48587"/>
    <lineage>
        <taxon>Eukaryota</taxon>
        <taxon>Fungi</taxon>
        <taxon>Dikarya</taxon>
        <taxon>Basidiomycota</taxon>
        <taxon>Agaricomycotina</taxon>
        <taxon>Agaricomycetes</taxon>
        <taxon>Agaricomycetidae</taxon>
        <taxon>Boletales</taxon>
        <taxon>Suillineae</taxon>
        <taxon>Suillaceae</taxon>
        <taxon>Suillus</taxon>
    </lineage>
</organism>
<evidence type="ECO:0000313" key="3">
    <source>
        <dbReference type="EMBL" id="KAG1812763.1"/>
    </source>
</evidence>
<gene>
    <name evidence="3" type="ORF">BJ212DRAFT_1482840</name>
</gene>
<feature type="compositionally biased region" description="Basic and acidic residues" evidence="2">
    <location>
        <begin position="9"/>
        <end position="22"/>
    </location>
</feature>
<proteinExistence type="predicted"/>
<protein>
    <submittedName>
        <fullName evidence="3">Uncharacterized protein</fullName>
    </submittedName>
</protein>
<accession>A0A9P7E6P9</accession>
<dbReference type="AlphaFoldDB" id="A0A9P7E6P9"/>
<reference evidence="3" key="1">
    <citation type="journal article" date="2020" name="New Phytol.">
        <title>Comparative genomics reveals dynamic genome evolution in host specialist ectomycorrhizal fungi.</title>
        <authorList>
            <person name="Lofgren L.A."/>
            <person name="Nguyen N.H."/>
            <person name="Vilgalys R."/>
            <person name="Ruytinx J."/>
            <person name="Liao H.L."/>
            <person name="Branco S."/>
            <person name="Kuo A."/>
            <person name="LaButti K."/>
            <person name="Lipzen A."/>
            <person name="Andreopoulos W."/>
            <person name="Pangilinan J."/>
            <person name="Riley R."/>
            <person name="Hundley H."/>
            <person name="Na H."/>
            <person name="Barry K."/>
            <person name="Grigoriev I.V."/>
            <person name="Stajich J.E."/>
            <person name="Kennedy P.G."/>
        </authorList>
    </citation>
    <scope>NUCLEOTIDE SEQUENCE</scope>
    <source>
        <strain evidence="3">MN1</strain>
    </source>
</reference>
<dbReference type="OrthoDB" id="3271284at2759"/>
<evidence type="ECO:0000313" key="4">
    <source>
        <dbReference type="Proteomes" id="UP000807769"/>
    </source>
</evidence>
<feature type="compositionally biased region" description="Pro residues" evidence="2">
    <location>
        <begin position="120"/>
        <end position="134"/>
    </location>
</feature>
<comment type="caution">
    <text evidence="3">The sequence shown here is derived from an EMBL/GenBank/DDBJ whole genome shotgun (WGS) entry which is preliminary data.</text>
</comment>